<dbReference type="EMBL" id="JAJOMB010000020">
    <property type="protein sequence ID" value="MCD5315148.1"/>
    <property type="molecule type" value="Genomic_DNA"/>
</dbReference>
<evidence type="ECO:0000313" key="2">
    <source>
        <dbReference type="EMBL" id="MCD5315148.1"/>
    </source>
</evidence>
<organism evidence="2 3">
    <name type="scientific">Kineosporia babensis</name>
    <dbReference type="NCBI Taxonomy" id="499548"/>
    <lineage>
        <taxon>Bacteria</taxon>
        <taxon>Bacillati</taxon>
        <taxon>Actinomycetota</taxon>
        <taxon>Actinomycetes</taxon>
        <taxon>Kineosporiales</taxon>
        <taxon>Kineosporiaceae</taxon>
        <taxon>Kineosporia</taxon>
    </lineage>
</organism>
<protein>
    <submittedName>
        <fullName evidence="2">Uncharacterized protein</fullName>
    </submittedName>
</protein>
<name>A0A9X1T2X2_9ACTN</name>
<keyword evidence="1" id="KW-0472">Membrane</keyword>
<dbReference type="RefSeq" id="WP_231447950.1">
    <property type="nucleotide sequence ID" value="NZ_JAJOMB010000020.1"/>
</dbReference>
<sequence length="156" mass="16603">MAFVETGRKTAVFGKVFAWVAGIASAVVAAFIVAELGFEKPPEPPEANRVGTYYGEAQNAGLRAGVTFEVQSVEADGDALARIEWVAPLNGMGSLNGQINGEDARFEGQVASLNGPWNTKLSCDFQDADQIRCDYGLTSALVDNRGPQQGSFSARR</sequence>
<reference evidence="2" key="1">
    <citation type="submission" date="2021-11" db="EMBL/GenBank/DDBJ databases">
        <title>Streptomyces corallinus and Kineosporia corallina sp. nov., two new coral-derived marine actinobacteria.</title>
        <authorList>
            <person name="Buangrab K."/>
            <person name="Sutthacheep M."/>
            <person name="Yeemin T."/>
            <person name="Harunari E."/>
            <person name="Igarashi Y."/>
            <person name="Sripreechasak P."/>
            <person name="Kanchanasin P."/>
            <person name="Tanasupawat S."/>
            <person name="Phongsopitanun W."/>
        </authorList>
    </citation>
    <scope>NUCLEOTIDE SEQUENCE</scope>
    <source>
        <strain evidence="2">JCM 31032</strain>
    </source>
</reference>
<gene>
    <name evidence="2" type="ORF">LR394_30010</name>
</gene>
<accession>A0A9X1T2X2</accession>
<keyword evidence="3" id="KW-1185">Reference proteome</keyword>
<comment type="caution">
    <text evidence="2">The sequence shown here is derived from an EMBL/GenBank/DDBJ whole genome shotgun (WGS) entry which is preliminary data.</text>
</comment>
<evidence type="ECO:0000256" key="1">
    <source>
        <dbReference type="SAM" id="Phobius"/>
    </source>
</evidence>
<dbReference type="AlphaFoldDB" id="A0A9X1T2X2"/>
<keyword evidence="1" id="KW-1133">Transmembrane helix</keyword>
<proteinExistence type="predicted"/>
<feature type="transmembrane region" description="Helical" evidence="1">
    <location>
        <begin position="12"/>
        <end position="34"/>
    </location>
</feature>
<keyword evidence="1" id="KW-0812">Transmembrane</keyword>
<evidence type="ECO:0000313" key="3">
    <source>
        <dbReference type="Proteomes" id="UP001138997"/>
    </source>
</evidence>
<dbReference type="Proteomes" id="UP001138997">
    <property type="component" value="Unassembled WGS sequence"/>
</dbReference>